<organism evidence="3 4">
    <name type="scientific">Frieseomelitta varia</name>
    <dbReference type="NCBI Taxonomy" id="561572"/>
    <lineage>
        <taxon>Eukaryota</taxon>
        <taxon>Metazoa</taxon>
        <taxon>Ecdysozoa</taxon>
        <taxon>Arthropoda</taxon>
        <taxon>Hexapoda</taxon>
        <taxon>Insecta</taxon>
        <taxon>Pterygota</taxon>
        <taxon>Neoptera</taxon>
        <taxon>Endopterygota</taxon>
        <taxon>Hymenoptera</taxon>
        <taxon>Apocrita</taxon>
        <taxon>Aculeata</taxon>
        <taxon>Apoidea</taxon>
        <taxon>Anthophila</taxon>
        <taxon>Apidae</taxon>
        <taxon>Frieseomelitta</taxon>
    </lineage>
</organism>
<dbReference type="AlphaFoldDB" id="A0A833VN89"/>
<name>A0A833VN89_9HYME</name>
<feature type="region of interest" description="Disordered" evidence="1">
    <location>
        <begin position="193"/>
        <end position="212"/>
    </location>
</feature>
<dbReference type="InterPro" id="IPR003599">
    <property type="entry name" value="Ig_sub"/>
</dbReference>
<dbReference type="EMBL" id="WNWW01000382">
    <property type="protein sequence ID" value="KAF3425456.1"/>
    <property type="molecule type" value="Genomic_DNA"/>
</dbReference>
<accession>A0A833VN89</accession>
<dbReference type="InterPro" id="IPR007110">
    <property type="entry name" value="Ig-like_dom"/>
</dbReference>
<dbReference type="GO" id="GO:0050808">
    <property type="term" value="P:synapse organization"/>
    <property type="evidence" value="ECO:0007669"/>
    <property type="project" value="TreeGrafter"/>
</dbReference>
<evidence type="ECO:0000313" key="3">
    <source>
        <dbReference type="EMBL" id="KAF3425456.1"/>
    </source>
</evidence>
<dbReference type="SMART" id="SM00409">
    <property type="entry name" value="IG"/>
    <property type="match status" value="1"/>
</dbReference>
<protein>
    <recommendedName>
        <fullName evidence="2">Ig-like domain-containing protein</fullName>
    </recommendedName>
</protein>
<dbReference type="InterPro" id="IPR013783">
    <property type="entry name" value="Ig-like_fold"/>
</dbReference>
<keyword evidence="4" id="KW-1185">Reference proteome</keyword>
<dbReference type="PROSITE" id="PS50835">
    <property type="entry name" value="IG_LIKE"/>
    <property type="match status" value="1"/>
</dbReference>
<dbReference type="SUPFAM" id="SSF48726">
    <property type="entry name" value="Immunoglobulin"/>
    <property type="match status" value="1"/>
</dbReference>
<proteinExistence type="predicted"/>
<comment type="caution">
    <text evidence="3">The sequence shown here is derived from an EMBL/GenBank/DDBJ whole genome shotgun (WGS) entry which is preliminary data.</text>
</comment>
<gene>
    <name evidence="3" type="ORF">E2986_08143</name>
</gene>
<dbReference type="InterPro" id="IPR037448">
    <property type="entry name" value="Zig-8"/>
</dbReference>
<sequence>MLKKLQVFGSSLKVRNKCIIVFYEGFTTWLCIHIGVTGHDVTPFISIFLTSTFIVCSPLAKVKVVKQKGNLTEINRRYCQLELLETGFHELIWILIRLAPLSQIKYSKSLRDCQLFEFPTTLSPITFKIPIRLLALILPTAILLDNSVPSKSIYASTFQSSFAANFFQCLIARQNLKQITKLHKFADLHLHESQQTSSSDSSNEKKKARARISGPPDIYVKTGSLLTLTCLMSQGPHDLGTVAWFRGSKPVVTSPHSENDVNGEPRITVETEWSDALTSRLRITHAKLGDSGNYSCVPTVAERASVNVHVINGEFHI</sequence>
<evidence type="ECO:0000313" key="4">
    <source>
        <dbReference type="Proteomes" id="UP000655588"/>
    </source>
</evidence>
<dbReference type="Gene3D" id="2.60.40.10">
    <property type="entry name" value="Immunoglobulins"/>
    <property type="match status" value="1"/>
</dbReference>
<dbReference type="FunFam" id="2.60.40.10:FF:001633">
    <property type="entry name" value="Uncharacterized protein, isoform A"/>
    <property type="match status" value="1"/>
</dbReference>
<reference evidence="3" key="1">
    <citation type="submission" date="2019-11" db="EMBL/GenBank/DDBJ databases">
        <title>The nuclear and mitochondrial genomes of Frieseomelitta varia - a highly eusocial stingless bee (Meliponini) with a permanently sterile worker caste.</title>
        <authorList>
            <person name="Freitas F.C.P."/>
            <person name="Lourenco A.P."/>
            <person name="Nunes F.M.F."/>
            <person name="Paschoal A.R."/>
            <person name="Abreu F.C.P."/>
            <person name="Barbin F.O."/>
            <person name="Bataglia L."/>
            <person name="Cardoso-Junior C.A.M."/>
            <person name="Cervoni M.S."/>
            <person name="Silva S.R."/>
            <person name="Dalarmi F."/>
            <person name="Del Lama M.A."/>
            <person name="Depintor T.S."/>
            <person name="Ferreira K.M."/>
            <person name="Goria P.S."/>
            <person name="Jaskot M.C."/>
            <person name="Lago D.C."/>
            <person name="Luna-Lucena D."/>
            <person name="Moda L.M."/>
            <person name="Nascimento L."/>
            <person name="Pedrino M."/>
            <person name="Rabico F.O."/>
            <person name="Sanches F.C."/>
            <person name="Santos D.E."/>
            <person name="Santos C.G."/>
            <person name="Vieira J."/>
            <person name="Lopes T.F."/>
            <person name="Barchuk A.R."/>
            <person name="Hartfelder K."/>
            <person name="Simoes Z.L.P."/>
            <person name="Bitondi M.M.G."/>
            <person name="Pinheiro D.G."/>
        </authorList>
    </citation>
    <scope>NUCLEOTIDE SEQUENCE</scope>
    <source>
        <strain evidence="3">USP_RPSP 00005682</strain>
        <tissue evidence="3">Whole individual</tissue>
    </source>
</reference>
<feature type="domain" description="Ig-like" evidence="2">
    <location>
        <begin position="208"/>
        <end position="307"/>
    </location>
</feature>
<dbReference type="PANTHER" id="PTHR23279:SF4">
    <property type="entry name" value="DEFECTIVE PROBOSCIS EXTENSION RESPONSE 2, ISOFORM F-RELATED"/>
    <property type="match status" value="1"/>
</dbReference>
<dbReference type="GO" id="GO:0032589">
    <property type="term" value="C:neuron projection membrane"/>
    <property type="evidence" value="ECO:0007669"/>
    <property type="project" value="TreeGrafter"/>
</dbReference>
<dbReference type="Pfam" id="PF13927">
    <property type="entry name" value="Ig_3"/>
    <property type="match status" value="1"/>
</dbReference>
<evidence type="ECO:0000256" key="1">
    <source>
        <dbReference type="SAM" id="MobiDB-lite"/>
    </source>
</evidence>
<evidence type="ECO:0000259" key="2">
    <source>
        <dbReference type="PROSITE" id="PS50835"/>
    </source>
</evidence>
<dbReference type="PANTHER" id="PTHR23279">
    <property type="entry name" value="DEFECTIVE PROBOSCIS EXTENSION RESPONSE DPR -RELATED"/>
    <property type="match status" value="1"/>
</dbReference>
<dbReference type="Proteomes" id="UP000655588">
    <property type="component" value="Unassembled WGS sequence"/>
</dbReference>
<dbReference type="InterPro" id="IPR036179">
    <property type="entry name" value="Ig-like_dom_sf"/>
</dbReference>